<feature type="transmembrane region" description="Helical" evidence="2">
    <location>
        <begin position="93"/>
        <end position="115"/>
    </location>
</feature>
<keyword evidence="2" id="KW-0812">Transmembrane</keyword>
<keyword evidence="2" id="KW-1133">Transmembrane helix</keyword>
<evidence type="ECO:0000313" key="3">
    <source>
        <dbReference type="EMBL" id="KAH7327807.1"/>
    </source>
</evidence>
<sequence>MSGFDFSFLSRREVLPFPEGDNRTDTILGGNHFNLTTLNEWNYTLYSNGTVSNGSRCYLLFEPYVEPLGLWPNGSWHNSTSCWVAINPVGPRALTGIGFAVAFGVGLVLTMTALAKHGRLYLPVDRRFYPIGRRWQWYWACFVCSFALISLFMNIDVDRYFMQEIPMIVTVFAWFLINNGIVAVVWEAVRHWGSWQERQFTDPNPYTFAQDDRRAKVEFYLPLWFYFWNWMNFFLCIPRSWVFLRYQSAPDQIENRFNPGAVNNRFKAGAFCLVVCWLTICFSMHHSIHYYKPSNGGFFRKILDYLRSFPPRFLLIVPLCAGQIAYQVFISFVVDWSLMRHDGPVPIIFGWGYGPALAIIYIQIFYGYFSPNEDKELLRQRIERGEIIDRELGLVRRPAWWSRVRGDHLLSLRDKIGRNVNEIGTERGAGRRKDLETAAERAIREDARTAAANNDIELAALPNNPRVDRAGVKNIYTKMQQARVPMNDDYLDPDAGPTVYFPNLYAAQQVDRHMWLMEDGPASMSSSSAPPPYTDRRSSSSTNGSLNGQKPQQVRSMLDV</sequence>
<comment type="caution">
    <text evidence="3">The sequence shown here is derived from an EMBL/GenBank/DDBJ whole genome shotgun (WGS) entry which is preliminary data.</text>
</comment>
<dbReference type="Proteomes" id="UP000813444">
    <property type="component" value="Unassembled WGS sequence"/>
</dbReference>
<evidence type="ECO:0000256" key="1">
    <source>
        <dbReference type="SAM" id="MobiDB-lite"/>
    </source>
</evidence>
<keyword evidence="2" id="KW-0472">Membrane</keyword>
<feature type="compositionally biased region" description="Polar residues" evidence="1">
    <location>
        <begin position="539"/>
        <end position="560"/>
    </location>
</feature>
<proteinExistence type="predicted"/>
<reference evidence="3" key="1">
    <citation type="journal article" date="2021" name="Nat. Commun.">
        <title>Genetic determinants of endophytism in the Arabidopsis root mycobiome.</title>
        <authorList>
            <person name="Mesny F."/>
            <person name="Miyauchi S."/>
            <person name="Thiergart T."/>
            <person name="Pickel B."/>
            <person name="Atanasova L."/>
            <person name="Karlsson M."/>
            <person name="Huettel B."/>
            <person name="Barry K.W."/>
            <person name="Haridas S."/>
            <person name="Chen C."/>
            <person name="Bauer D."/>
            <person name="Andreopoulos W."/>
            <person name="Pangilinan J."/>
            <person name="LaButti K."/>
            <person name="Riley R."/>
            <person name="Lipzen A."/>
            <person name="Clum A."/>
            <person name="Drula E."/>
            <person name="Henrissat B."/>
            <person name="Kohler A."/>
            <person name="Grigoriev I.V."/>
            <person name="Martin F.M."/>
            <person name="Hacquard S."/>
        </authorList>
    </citation>
    <scope>NUCLEOTIDE SEQUENCE</scope>
    <source>
        <strain evidence="3">MPI-CAGE-CH-0235</strain>
    </source>
</reference>
<feature type="transmembrane region" description="Helical" evidence="2">
    <location>
        <begin position="223"/>
        <end position="246"/>
    </location>
</feature>
<feature type="transmembrane region" description="Helical" evidence="2">
    <location>
        <begin position="266"/>
        <end position="291"/>
    </location>
</feature>
<dbReference type="InterPro" id="IPR018830">
    <property type="entry name" value="DUF2434"/>
</dbReference>
<name>A0A8K0WVN5_9HYPO</name>
<feature type="transmembrane region" description="Helical" evidence="2">
    <location>
        <begin position="312"/>
        <end position="334"/>
    </location>
</feature>
<organism evidence="3 4">
    <name type="scientific">Stachybotrys elegans</name>
    <dbReference type="NCBI Taxonomy" id="80388"/>
    <lineage>
        <taxon>Eukaryota</taxon>
        <taxon>Fungi</taxon>
        <taxon>Dikarya</taxon>
        <taxon>Ascomycota</taxon>
        <taxon>Pezizomycotina</taxon>
        <taxon>Sordariomycetes</taxon>
        <taxon>Hypocreomycetidae</taxon>
        <taxon>Hypocreales</taxon>
        <taxon>Stachybotryaceae</taxon>
        <taxon>Stachybotrys</taxon>
    </lineage>
</organism>
<gene>
    <name evidence="3" type="ORF">B0I35DRAFT_346342</name>
</gene>
<feature type="transmembrane region" description="Helical" evidence="2">
    <location>
        <begin position="167"/>
        <end position="189"/>
    </location>
</feature>
<dbReference type="AlphaFoldDB" id="A0A8K0WVN5"/>
<feature type="region of interest" description="Disordered" evidence="1">
    <location>
        <begin position="520"/>
        <end position="560"/>
    </location>
</feature>
<dbReference type="OrthoDB" id="5308502at2759"/>
<feature type="transmembrane region" description="Helical" evidence="2">
    <location>
        <begin position="346"/>
        <end position="369"/>
    </location>
</feature>
<evidence type="ECO:0000256" key="2">
    <source>
        <dbReference type="SAM" id="Phobius"/>
    </source>
</evidence>
<feature type="transmembrane region" description="Helical" evidence="2">
    <location>
        <begin position="136"/>
        <end position="155"/>
    </location>
</feature>
<dbReference type="Pfam" id="PF10361">
    <property type="entry name" value="DUF2434"/>
    <property type="match status" value="1"/>
</dbReference>
<keyword evidence="4" id="KW-1185">Reference proteome</keyword>
<accession>A0A8K0WVN5</accession>
<evidence type="ECO:0000313" key="4">
    <source>
        <dbReference type="Proteomes" id="UP000813444"/>
    </source>
</evidence>
<dbReference type="EMBL" id="JAGPNK010000001">
    <property type="protein sequence ID" value="KAH7327807.1"/>
    <property type="molecule type" value="Genomic_DNA"/>
</dbReference>
<protein>
    <submittedName>
        <fullName evidence="3">Uncharacterized protein</fullName>
    </submittedName>
</protein>